<reference evidence="16" key="1">
    <citation type="submission" date="2021-01" db="EMBL/GenBank/DDBJ databases">
        <title>Modified the classification status of verrucomicrobia.</title>
        <authorList>
            <person name="Feng X."/>
        </authorList>
    </citation>
    <scope>NUCLEOTIDE SEQUENCE</scope>
    <source>
        <strain evidence="16">KCTC 22041</strain>
    </source>
</reference>
<dbReference type="AlphaFoldDB" id="A0A934SAR7"/>
<keyword evidence="17" id="KW-1185">Reference proteome</keyword>
<feature type="binding site" evidence="12">
    <location>
        <position position="146"/>
    </location>
    <ligand>
        <name>NADPH</name>
        <dbReference type="ChEBI" id="CHEBI:57783"/>
    </ligand>
</feature>
<comment type="pathway">
    <text evidence="2 13">Amino-acid biosynthesis; L-methionine biosynthesis via de novo pathway; L-homoserine from L-aspartate: step 3/3.</text>
</comment>
<evidence type="ECO:0000256" key="5">
    <source>
        <dbReference type="ARBA" id="ARBA00013376"/>
    </source>
</evidence>
<keyword evidence="7 13" id="KW-0791">Threonine biosynthesis</keyword>
<accession>A0A934SAR7</accession>
<evidence type="ECO:0000256" key="12">
    <source>
        <dbReference type="PIRSR" id="PIRSR000098-2"/>
    </source>
</evidence>
<evidence type="ECO:0000256" key="8">
    <source>
        <dbReference type="ARBA" id="ARBA00022857"/>
    </source>
</evidence>
<evidence type="ECO:0000259" key="15">
    <source>
        <dbReference type="PROSITE" id="PS51671"/>
    </source>
</evidence>
<dbReference type="EC" id="1.1.1.3" evidence="4 13"/>
<dbReference type="SUPFAM" id="SSF55021">
    <property type="entry name" value="ACT-like"/>
    <property type="match status" value="1"/>
</dbReference>
<dbReference type="Pfam" id="PF00742">
    <property type="entry name" value="Homoserine_dh"/>
    <property type="match status" value="1"/>
</dbReference>
<organism evidence="16 17">
    <name type="scientific">Luteolibacter pohnpeiensis</name>
    <dbReference type="NCBI Taxonomy" id="454153"/>
    <lineage>
        <taxon>Bacteria</taxon>
        <taxon>Pseudomonadati</taxon>
        <taxon>Verrucomicrobiota</taxon>
        <taxon>Verrucomicrobiia</taxon>
        <taxon>Verrucomicrobiales</taxon>
        <taxon>Verrucomicrobiaceae</taxon>
        <taxon>Luteolibacter</taxon>
    </lineage>
</organism>
<dbReference type="GO" id="GO:0009088">
    <property type="term" value="P:threonine biosynthetic process"/>
    <property type="evidence" value="ECO:0007669"/>
    <property type="project" value="UniProtKB-KW"/>
</dbReference>
<evidence type="ECO:0000256" key="9">
    <source>
        <dbReference type="ARBA" id="ARBA00023002"/>
    </source>
</evidence>
<keyword evidence="10 13" id="KW-0486">Methionine biosynthesis</keyword>
<dbReference type="Gene3D" id="3.40.50.720">
    <property type="entry name" value="NAD(P)-binding Rossmann-like Domain"/>
    <property type="match status" value="1"/>
</dbReference>
<dbReference type="PIRSF" id="PIRSF000098">
    <property type="entry name" value="Homoser_dehydrog"/>
    <property type="match status" value="1"/>
</dbReference>
<evidence type="ECO:0000256" key="3">
    <source>
        <dbReference type="ARBA" id="ARBA00006753"/>
    </source>
</evidence>
<dbReference type="Gene3D" id="3.30.360.10">
    <property type="entry name" value="Dihydrodipicolinate Reductase, domain 2"/>
    <property type="match status" value="1"/>
</dbReference>
<dbReference type="InterPro" id="IPR019811">
    <property type="entry name" value="HDH_CS"/>
</dbReference>
<dbReference type="Pfam" id="PF03447">
    <property type="entry name" value="NAD_binding_3"/>
    <property type="match status" value="1"/>
</dbReference>
<dbReference type="InterPro" id="IPR001342">
    <property type="entry name" value="HDH_cat"/>
</dbReference>
<dbReference type="InterPro" id="IPR016204">
    <property type="entry name" value="HDH"/>
</dbReference>
<dbReference type="InterPro" id="IPR002912">
    <property type="entry name" value="ACT_dom"/>
</dbReference>
<evidence type="ECO:0000256" key="2">
    <source>
        <dbReference type="ARBA" id="ARBA00005062"/>
    </source>
</evidence>
<gene>
    <name evidence="16" type="ORF">JIN85_10070</name>
</gene>
<comment type="similarity">
    <text evidence="3 14">Belongs to the homoserine dehydrogenase family.</text>
</comment>
<dbReference type="PANTHER" id="PTHR43331:SF1">
    <property type="entry name" value="HOMOSERINE DEHYDROGENASE"/>
    <property type="match status" value="1"/>
</dbReference>
<comment type="caution">
    <text evidence="16">The sequence shown here is derived from an EMBL/GenBank/DDBJ whole genome shotgun (WGS) entry which is preliminary data.</text>
</comment>
<feature type="active site" description="Proton donor" evidence="11">
    <location>
        <position position="246"/>
    </location>
</feature>
<evidence type="ECO:0000256" key="6">
    <source>
        <dbReference type="ARBA" id="ARBA00022605"/>
    </source>
</evidence>
<comment type="pathway">
    <text evidence="1 13">Amino-acid biosynthesis; L-threonine biosynthesis; L-threonine from L-aspartate: step 3/5.</text>
</comment>
<evidence type="ECO:0000256" key="11">
    <source>
        <dbReference type="PIRSR" id="PIRSR000098-1"/>
    </source>
</evidence>
<dbReference type="Gene3D" id="3.30.70.260">
    <property type="match status" value="1"/>
</dbReference>
<dbReference type="EMBL" id="JAENIJ010000014">
    <property type="protein sequence ID" value="MBK1882762.1"/>
    <property type="molecule type" value="Genomic_DNA"/>
</dbReference>
<dbReference type="CDD" id="cd04881">
    <property type="entry name" value="ACT_HSDH-Hom"/>
    <property type="match status" value="1"/>
</dbReference>
<keyword evidence="8 12" id="KW-0521">NADP</keyword>
<dbReference type="FunFam" id="3.30.360.10:FF:000005">
    <property type="entry name" value="Homoserine dehydrogenase"/>
    <property type="match status" value="1"/>
</dbReference>
<protein>
    <recommendedName>
        <fullName evidence="5 13">Homoserine dehydrogenase</fullName>
        <ecNumber evidence="4 13">1.1.1.3</ecNumber>
    </recommendedName>
</protein>
<evidence type="ECO:0000256" key="4">
    <source>
        <dbReference type="ARBA" id="ARBA00013213"/>
    </source>
</evidence>
<dbReference type="PROSITE" id="PS51671">
    <property type="entry name" value="ACT"/>
    <property type="match status" value="1"/>
</dbReference>
<evidence type="ECO:0000256" key="1">
    <source>
        <dbReference type="ARBA" id="ARBA00005056"/>
    </source>
</evidence>
<evidence type="ECO:0000256" key="10">
    <source>
        <dbReference type="ARBA" id="ARBA00023167"/>
    </source>
</evidence>
<evidence type="ECO:0000256" key="7">
    <source>
        <dbReference type="ARBA" id="ARBA00022697"/>
    </source>
</evidence>
<keyword evidence="6 13" id="KW-0028">Amino-acid biosynthesis</keyword>
<feature type="binding site" evidence="12">
    <location>
        <position position="231"/>
    </location>
    <ligand>
        <name>L-homoserine</name>
        <dbReference type="ChEBI" id="CHEBI:57476"/>
    </ligand>
</feature>
<proteinExistence type="inferred from homology"/>
<evidence type="ECO:0000256" key="13">
    <source>
        <dbReference type="RuleBase" id="RU000579"/>
    </source>
</evidence>
<dbReference type="NCBIfam" id="NF004976">
    <property type="entry name" value="PRK06349.1"/>
    <property type="match status" value="1"/>
</dbReference>
<dbReference type="GO" id="GO:0004412">
    <property type="term" value="F:homoserine dehydrogenase activity"/>
    <property type="evidence" value="ECO:0007669"/>
    <property type="project" value="UniProtKB-EC"/>
</dbReference>
<dbReference type="PROSITE" id="PS01042">
    <property type="entry name" value="HOMOSER_DHGENASE"/>
    <property type="match status" value="1"/>
</dbReference>
<dbReference type="Pfam" id="PF01842">
    <property type="entry name" value="ACT"/>
    <property type="match status" value="1"/>
</dbReference>
<dbReference type="SUPFAM" id="SSF55347">
    <property type="entry name" value="Glyceraldehyde-3-phosphate dehydrogenase-like, C-terminal domain"/>
    <property type="match status" value="1"/>
</dbReference>
<dbReference type="SUPFAM" id="SSF51735">
    <property type="entry name" value="NAD(P)-binding Rossmann-fold domains"/>
    <property type="match status" value="1"/>
</dbReference>
<dbReference type="PANTHER" id="PTHR43331">
    <property type="entry name" value="HOMOSERINE DEHYDROGENASE"/>
    <property type="match status" value="1"/>
</dbReference>
<evidence type="ECO:0000256" key="14">
    <source>
        <dbReference type="RuleBase" id="RU004171"/>
    </source>
</evidence>
<sequence length="475" mass="50227">MGIGSKPQASFPRNLEIPDRSRLDEWASEGTVACVNSCSSIGIGLAGFGTVGSGVWNTLQRNGDLITGRTGGNVVMHIAKILVRDLAKTRSTTTDAPAEMFTTDWHALVSDPAVDIVVELIGGTTDAFDIVAAALRAKKPVVTGNKALLAERGPELFAISRETDTPIHFEAAVAGGIPIIHAVQASFIGNRIKSFSGIINGTSNYILGRMTDAGLSFAAALQEAQNLGYAEADPALDVNGWDAAHKAILLAALAYGFTVDPEKIHVSGIEQVRPTDITFAKNLGYVVKLLAVIREHPSGAVELRVQPSFIPQAHILASVHGVFNAIAVHGDAAGESLFYGRGAGQDPTASSVVADLVEAARTLRQPSGHRGFLPYQESGELLPVEETSTPYYVRFDVTDRPGVVAEIARILADHGIGISGTHSPVNPSNPDADFVDMVFLLHTCTFGKLQGALHAVEELDCVNSTPVVFRIESLA</sequence>
<evidence type="ECO:0000313" key="17">
    <source>
        <dbReference type="Proteomes" id="UP000603141"/>
    </source>
</evidence>
<name>A0A934SAR7_9BACT</name>
<feature type="domain" description="ACT" evidence="15">
    <location>
        <begin position="392"/>
        <end position="467"/>
    </location>
</feature>
<dbReference type="InterPro" id="IPR045865">
    <property type="entry name" value="ACT-like_dom_sf"/>
</dbReference>
<dbReference type="GO" id="GO:0009086">
    <property type="term" value="P:methionine biosynthetic process"/>
    <property type="evidence" value="ECO:0007669"/>
    <property type="project" value="UniProtKB-KW"/>
</dbReference>
<dbReference type="GO" id="GO:0050661">
    <property type="term" value="F:NADP binding"/>
    <property type="evidence" value="ECO:0007669"/>
    <property type="project" value="InterPro"/>
</dbReference>
<evidence type="ECO:0000313" key="16">
    <source>
        <dbReference type="EMBL" id="MBK1882762.1"/>
    </source>
</evidence>
<feature type="binding site" evidence="12">
    <location>
        <begin position="46"/>
        <end position="53"/>
    </location>
    <ligand>
        <name>NADP(+)</name>
        <dbReference type="ChEBI" id="CHEBI:58349"/>
    </ligand>
</feature>
<dbReference type="InterPro" id="IPR036291">
    <property type="entry name" value="NAD(P)-bd_dom_sf"/>
</dbReference>
<comment type="catalytic activity">
    <reaction evidence="13">
        <text>L-homoserine + NADP(+) = L-aspartate 4-semialdehyde + NADPH + H(+)</text>
        <dbReference type="Rhea" id="RHEA:15761"/>
        <dbReference type="ChEBI" id="CHEBI:15378"/>
        <dbReference type="ChEBI" id="CHEBI:57476"/>
        <dbReference type="ChEBI" id="CHEBI:57783"/>
        <dbReference type="ChEBI" id="CHEBI:58349"/>
        <dbReference type="ChEBI" id="CHEBI:537519"/>
        <dbReference type="EC" id="1.1.1.3"/>
    </reaction>
</comment>
<keyword evidence="9 13" id="KW-0560">Oxidoreductase</keyword>
<dbReference type="Proteomes" id="UP000603141">
    <property type="component" value="Unassembled WGS sequence"/>
</dbReference>
<dbReference type="InterPro" id="IPR005106">
    <property type="entry name" value="Asp/hSer_DH_NAD-bd"/>
</dbReference>